<feature type="region of interest" description="Disordered" evidence="2">
    <location>
        <begin position="1"/>
        <end position="141"/>
    </location>
</feature>
<feature type="compositionally biased region" description="Low complexity" evidence="2">
    <location>
        <begin position="367"/>
        <end position="395"/>
    </location>
</feature>
<sequence length="431" mass="46502">MQSGPTRFDPNSYAAHVAVSGRSQHRPKSEYGLAVEARQKRMVGTTTTSQTNEKPKPVKAPEQTSPQRWGGSSNSTAQPPSQRQAPQPSPPLGSSTPRQPAARVSPPRRSLLSSTSRTQSVPRALTSQPNKDAEDQDEDGLSNSASLLLSQLQRIVVDISRQMVDERRHARHLREHIRTLESAMEEQDVMLQELRRENARATQMAQQQYRPSRLSAPAPSSSIVAISAAEVDRYVLSEFDRCSPVALRSGSRAEARRQNPFDDVTPEVAAVLRSLSSQVLQLQRQLYEEGNRVPAAADSVEEQEPRRDSVRTGGAIDVFRSTSSSSAARGGVPSSFSAAHGMGGVPRGNSLRAEDRSSATTPTSQLPRSTASRASAERAAAPVAAAPPRLPPAESVSASSPTRSESTASVDRSVYEDAATILSDIRARYGL</sequence>
<feature type="compositionally biased region" description="Polar residues" evidence="2">
    <location>
        <begin position="62"/>
        <end position="76"/>
    </location>
</feature>
<evidence type="ECO:0000313" key="3">
    <source>
        <dbReference type="EMBL" id="ACS87836.1"/>
    </source>
</evidence>
<keyword evidence="1" id="KW-0175">Coiled coil</keyword>
<organism evidence="3">
    <name type="scientific">Angomonas deanei</name>
    <dbReference type="NCBI Taxonomy" id="59799"/>
    <lineage>
        <taxon>Eukaryota</taxon>
        <taxon>Discoba</taxon>
        <taxon>Euglenozoa</taxon>
        <taxon>Kinetoplastea</taxon>
        <taxon>Metakinetoplastina</taxon>
        <taxon>Trypanosomatida</taxon>
        <taxon>Trypanosomatidae</taxon>
        <taxon>Strigomonadinae</taxon>
        <taxon>Angomonas</taxon>
    </lineage>
</organism>
<gene>
    <name evidence="3" type="ORF">CDFL6B12_09</name>
</gene>
<evidence type="ECO:0000256" key="1">
    <source>
        <dbReference type="SAM" id="Coils"/>
    </source>
</evidence>
<proteinExistence type="predicted"/>
<dbReference type="EMBL" id="GQ153664">
    <property type="protein sequence ID" value="ACS87836.1"/>
    <property type="molecule type" value="Genomic_DNA"/>
</dbReference>
<feature type="region of interest" description="Disordered" evidence="2">
    <location>
        <begin position="292"/>
        <end position="415"/>
    </location>
</feature>
<reference evidence="3" key="1">
    <citation type="submission" date="2009-05" db="EMBL/GenBank/DDBJ databases">
        <title>The evolution of amastin surface glycoproteins in trypanosomatid parasites.</title>
        <authorList>
            <person name="Jackson A.P."/>
        </authorList>
    </citation>
    <scope>NUCLEOTIDE SEQUENCE</scope>
    <source>
        <strain evidence="3">ATCC 30255</strain>
    </source>
</reference>
<feature type="coiled-coil region" evidence="1">
    <location>
        <begin position="177"/>
        <end position="204"/>
    </location>
</feature>
<dbReference type="AlphaFoldDB" id="C6K3P7"/>
<feature type="compositionally biased region" description="Polar residues" evidence="2">
    <location>
        <begin position="396"/>
        <end position="410"/>
    </location>
</feature>
<protein>
    <submittedName>
        <fullName evidence="3">Uncharacterized protein</fullName>
    </submittedName>
</protein>
<feature type="compositionally biased region" description="Low complexity" evidence="2">
    <location>
        <begin position="77"/>
        <end position="86"/>
    </location>
</feature>
<evidence type="ECO:0000256" key="2">
    <source>
        <dbReference type="SAM" id="MobiDB-lite"/>
    </source>
</evidence>
<name>C6K3P7_9TRYP</name>
<accession>C6K3P7</accession>
<feature type="compositionally biased region" description="Low complexity" evidence="2">
    <location>
        <begin position="103"/>
        <end position="121"/>
    </location>
</feature>